<dbReference type="PANTHER" id="PTHR12835">
    <property type="entry name" value="BIOTIN PROTEIN LIGASE"/>
    <property type="match status" value="1"/>
</dbReference>
<dbReference type="EMBL" id="JAPMUA010000001">
    <property type="protein sequence ID" value="MDG3584312.1"/>
    <property type="molecule type" value="Genomic_DNA"/>
</dbReference>
<evidence type="ECO:0000256" key="1">
    <source>
        <dbReference type="ARBA" id="ARBA00022598"/>
    </source>
</evidence>
<proteinExistence type="predicted"/>
<evidence type="ECO:0000259" key="2">
    <source>
        <dbReference type="PROSITE" id="PS51733"/>
    </source>
</evidence>
<dbReference type="SUPFAM" id="SSF55681">
    <property type="entry name" value="Class II aaRS and biotin synthetases"/>
    <property type="match status" value="1"/>
</dbReference>
<feature type="domain" description="BPL/LPL catalytic" evidence="2">
    <location>
        <begin position="1"/>
        <end position="177"/>
    </location>
</feature>
<organism evidence="3 4">
    <name type="scientific">Galbibacter pacificus</name>
    <dbReference type="NCBI Taxonomy" id="2996052"/>
    <lineage>
        <taxon>Bacteria</taxon>
        <taxon>Pseudomonadati</taxon>
        <taxon>Bacteroidota</taxon>
        <taxon>Flavobacteriia</taxon>
        <taxon>Flavobacteriales</taxon>
        <taxon>Flavobacteriaceae</taxon>
        <taxon>Galbibacter</taxon>
    </lineage>
</organism>
<dbReference type="CDD" id="cd16442">
    <property type="entry name" value="BPL"/>
    <property type="match status" value="1"/>
</dbReference>
<dbReference type="PROSITE" id="PS51733">
    <property type="entry name" value="BPL_LPL_CATALYTIC"/>
    <property type="match status" value="1"/>
</dbReference>
<dbReference type="Gene3D" id="3.30.930.10">
    <property type="entry name" value="Bira Bifunctional Protein, Domain 2"/>
    <property type="match status" value="1"/>
</dbReference>
<dbReference type="InterPro" id="IPR004143">
    <property type="entry name" value="BPL_LPL_catalytic"/>
</dbReference>
<reference evidence="3" key="1">
    <citation type="submission" date="2022-11" db="EMBL/GenBank/DDBJ databases">
        <title>High-quality draft genome sequence of Galbibacter sp. strain CMA-7.</title>
        <authorList>
            <person name="Wei L."/>
            <person name="Dong C."/>
            <person name="Shao Z."/>
        </authorList>
    </citation>
    <scope>NUCLEOTIDE SEQUENCE</scope>
    <source>
        <strain evidence="3">CMA-7</strain>
    </source>
</reference>
<comment type="caution">
    <text evidence="3">The sequence shown here is derived from an EMBL/GenBank/DDBJ whole genome shotgun (WGS) entry which is preliminary data.</text>
</comment>
<dbReference type="InterPro" id="IPR045864">
    <property type="entry name" value="aa-tRNA-synth_II/BPL/LPL"/>
</dbReference>
<sequence length="243" mass="27656">MNLIKLDATDSTNSFLRQLAIQKELEDYTVVTTNRQDAGRGQMGTKWVSEAGKNLTFSVFKRIECLDKDELFYLSMAVSLAIYDTLVYFTIPQLKIKWPNDILSVNSKICGILIESIIQNGKLSASIIGVGLNLNQTNFDGVTNASSLKKITGVYYQKDEVLLKIIENIKKYEAWIVNRELSKLKKAYERNLFRRNKPSTFKLNNGTLIMGFIKGVANNGCLKVLMEDNVMKEFDLKELKLLY</sequence>
<gene>
    <name evidence="3" type="ORF">OSR52_00420</name>
</gene>
<dbReference type="Pfam" id="PF03099">
    <property type="entry name" value="BPL_LplA_LipB"/>
    <property type="match status" value="1"/>
</dbReference>
<dbReference type="PANTHER" id="PTHR12835:SF5">
    <property type="entry name" value="BIOTIN--PROTEIN LIGASE"/>
    <property type="match status" value="1"/>
</dbReference>
<protein>
    <submittedName>
        <fullName evidence="3">Biotin--[acetyl-CoA-carboxylase] ligase</fullName>
        <ecNumber evidence="3">6.3.4.15</ecNumber>
    </submittedName>
</protein>
<dbReference type="Proteomes" id="UP001153642">
    <property type="component" value="Unassembled WGS sequence"/>
</dbReference>
<dbReference type="EC" id="6.3.4.15" evidence="3"/>
<keyword evidence="1 3" id="KW-0436">Ligase</keyword>
<name>A0ABT6FM16_9FLAO</name>
<dbReference type="InterPro" id="IPR004408">
    <property type="entry name" value="Biotin_CoA_COase_ligase"/>
</dbReference>
<dbReference type="RefSeq" id="WP_277898085.1">
    <property type="nucleotide sequence ID" value="NZ_JAPMUA010000001.1"/>
</dbReference>
<dbReference type="GO" id="GO:0004077">
    <property type="term" value="F:biotin--[biotin carboxyl-carrier protein] ligase activity"/>
    <property type="evidence" value="ECO:0007669"/>
    <property type="project" value="UniProtKB-EC"/>
</dbReference>
<evidence type="ECO:0000313" key="3">
    <source>
        <dbReference type="EMBL" id="MDG3584312.1"/>
    </source>
</evidence>
<accession>A0ABT6FM16</accession>
<keyword evidence="4" id="KW-1185">Reference proteome</keyword>
<dbReference type="NCBIfam" id="TIGR00121">
    <property type="entry name" value="birA_ligase"/>
    <property type="match status" value="1"/>
</dbReference>
<evidence type="ECO:0000313" key="4">
    <source>
        <dbReference type="Proteomes" id="UP001153642"/>
    </source>
</evidence>